<keyword evidence="3" id="KW-0325">Glycoprotein</keyword>
<dbReference type="EMBL" id="LR901949">
    <property type="protein sequence ID" value="CAD7249660.1"/>
    <property type="molecule type" value="Genomic_DNA"/>
</dbReference>
<dbReference type="Gene3D" id="2.40.10.10">
    <property type="entry name" value="Trypsin-like serine proteases"/>
    <property type="match status" value="2"/>
</dbReference>
<dbReference type="Pfam" id="PF00089">
    <property type="entry name" value="Trypsin"/>
    <property type="match status" value="1"/>
</dbReference>
<keyword evidence="2" id="KW-1015">Disulfide bond</keyword>
<evidence type="ECO:0000256" key="2">
    <source>
        <dbReference type="ARBA" id="ARBA00023157"/>
    </source>
</evidence>
<dbReference type="InterPro" id="IPR043504">
    <property type="entry name" value="Peptidase_S1_PA_chymotrypsin"/>
</dbReference>
<dbReference type="SMART" id="SM00020">
    <property type="entry name" value="Tryp_SPc"/>
    <property type="match status" value="1"/>
</dbReference>
<reference evidence="7" key="1">
    <citation type="submission" date="2020-11" db="EMBL/GenBank/DDBJ databases">
        <authorList>
            <person name="Tran Van P."/>
        </authorList>
    </citation>
    <scope>NUCLEOTIDE SEQUENCE</scope>
</reference>
<dbReference type="GO" id="GO:0006508">
    <property type="term" value="P:proteolysis"/>
    <property type="evidence" value="ECO:0007669"/>
    <property type="project" value="InterPro"/>
</dbReference>
<dbReference type="AlphaFoldDB" id="A0A7R9A8X4"/>
<feature type="region of interest" description="Disordered" evidence="5">
    <location>
        <begin position="77"/>
        <end position="99"/>
    </location>
</feature>
<keyword evidence="1" id="KW-0732">Signal</keyword>
<evidence type="ECO:0000256" key="3">
    <source>
        <dbReference type="ARBA" id="ARBA00023180"/>
    </source>
</evidence>
<dbReference type="SUPFAM" id="SSF50494">
    <property type="entry name" value="Trypsin-like serine proteases"/>
    <property type="match status" value="1"/>
</dbReference>
<dbReference type="PANTHER" id="PTHR24256">
    <property type="entry name" value="TRYPTASE-RELATED"/>
    <property type="match status" value="1"/>
</dbReference>
<evidence type="ECO:0000313" key="7">
    <source>
        <dbReference type="EMBL" id="CAD7249660.1"/>
    </source>
</evidence>
<accession>A0A7R9A8X4</accession>
<dbReference type="Proteomes" id="UP000677054">
    <property type="component" value="Unassembled WGS sequence"/>
</dbReference>
<dbReference type="InterPro" id="IPR009003">
    <property type="entry name" value="Peptidase_S1_PA"/>
</dbReference>
<comment type="similarity">
    <text evidence="4">Belongs to the peptidase S1 family. CLIP subfamily.</text>
</comment>
<evidence type="ECO:0000256" key="4">
    <source>
        <dbReference type="ARBA" id="ARBA00024195"/>
    </source>
</evidence>
<dbReference type="CDD" id="cd00190">
    <property type="entry name" value="Tryp_SPc"/>
    <property type="match status" value="1"/>
</dbReference>
<dbReference type="InterPro" id="IPR051487">
    <property type="entry name" value="Ser/Thr_Proteases_Immune/Dev"/>
</dbReference>
<proteinExistence type="inferred from homology"/>
<organism evidence="7">
    <name type="scientific">Darwinula stevensoni</name>
    <dbReference type="NCBI Taxonomy" id="69355"/>
    <lineage>
        <taxon>Eukaryota</taxon>
        <taxon>Metazoa</taxon>
        <taxon>Ecdysozoa</taxon>
        <taxon>Arthropoda</taxon>
        <taxon>Crustacea</taxon>
        <taxon>Oligostraca</taxon>
        <taxon>Ostracoda</taxon>
        <taxon>Podocopa</taxon>
        <taxon>Podocopida</taxon>
        <taxon>Darwinulocopina</taxon>
        <taxon>Darwinuloidea</taxon>
        <taxon>Darwinulidae</taxon>
        <taxon>Darwinula</taxon>
    </lineage>
</organism>
<evidence type="ECO:0000256" key="5">
    <source>
        <dbReference type="SAM" id="MobiDB-lite"/>
    </source>
</evidence>
<evidence type="ECO:0000259" key="6">
    <source>
        <dbReference type="PROSITE" id="PS50240"/>
    </source>
</evidence>
<gene>
    <name evidence="7" type="ORF">DSTB1V02_LOCUS9448</name>
</gene>
<dbReference type="EMBL" id="CAJPEV010002432">
    <property type="protein sequence ID" value="CAG0896850.1"/>
    <property type="molecule type" value="Genomic_DNA"/>
</dbReference>
<evidence type="ECO:0000313" key="8">
    <source>
        <dbReference type="Proteomes" id="UP000677054"/>
    </source>
</evidence>
<keyword evidence="8" id="KW-1185">Reference proteome</keyword>
<dbReference type="InterPro" id="IPR001314">
    <property type="entry name" value="Peptidase_S1A"/>
</dbReference>
<dbReference type="FunFam" id="2.40.10.10:FF:000028">
    <property type="entry name" value="Serine protease easter"/>
    <property type="match status" value="1"/>
</dbReference>
<feature type="non-terminal residue" evidence="7">
    <location>
        <position position="1"/>
    </location>
</feature>
<dbReference type="PRINTS" id="PR00722">
    <property type="entry name" value="CHYMOTRYPSIN"/>
</dbReference>
<protein>
    <recommendedName>
        <fullName evidence="6">Peptidase S1 domain-containing protein</fullName>
    </recommendedName>
</protein>
<evidence type="ECO:0000256" key="1">
    <source>
        <dbReference type="ARBA" id="ARBA00022729"/>
    </source>
</evidence>
<sequence length="399" mass="45024">DEDARAVHDGHDASAPAQLLLSVPMEHRLWIDNPSRFPQMRQKMKMPGPSTMDMMLLPMRPVMGMAKKHSVQENAHLWAGETDEDRDERGEDRGRPPLLHRVLPLVPGNSVKLGEEQGLRRKADNPPGHRFVNHVLMFAVRACGRIGAPPSRSSGIPRGLRRERSNGRMEVEYPGKYPWMVVLSLVQDLPTQCVGTLITDRHVLTSAHCFQSSTESLVVVTLGEHDMKTTSEATTTTQTVPWENVIRHPHYDASTPENDIALVRLDTPVNWEEFPNVRPVCLANTSPDPSAKAVVAWWEWRDVLLEAKLEVLPDSTCSKKWPDPFIATTFCALGIDRTCHGVFEEPVMIQNEVGIFEQFGIPMKRTCREHEPGFYIKVAGFLRDFIQPNTQDAIWCPPE</sequence>
<feature type="domain" description="Peptidase S1" evidence="6">
    <location>
        <begin position="164"/>
        <end position="391"/>
    </location>
</feature>
<name>A0A7R9A8X4_9CRUS</name>
<dbReference type="GO" id="GO:0004252">
    <property type="term" value="F:serine-type endopeptidase activity"/>
    <property type="evidence" value="ECO:0007669"/>
    <property type="project" value="InterPro"/>
</dbReference>
<dbReference type="InterPro" id="IPR001254">
    <property type="entry name" value="Trypsin_dom"/>
</dbReference>
<dbReference type="PROSITE" id="PS50240">
    <property type="entry name" value="TRYPSIN_DOM"/>
    <property type="match status" value="1"/>
</dbReference>